<feature type="transmembrane region" description="Helical" evidence="1">
    <location>
        <begin position="110"/>
        <end position="129"/>
    </location>
</feature>
<sequence>MLQYYITPSQILQYYITTHTYYSTILHPHTYYNTILHTHTYYNTILHTHTYYNTILQLTHTTILYNTHTTILYYTLTHPTILYYTLTHTTILYYTLHHYLLLCIYSNRQYVFYITISLSLFLPLSFPLFRTVMKSGPEIVKAGLRQFFESAADDIEKMVENLKLGKVSSRNQVKGVSQNINYTTIALLPVLTTLFDHIAQHQFGDDVICESDSLLN</sequence>
<dbReference type="GO" id="GO:0005219">
    <property type="term" value="F:ryanodine-sensitive calcium-release channel activity"/>
    <property type="evidence" value="ECO:0007669"/>
    <property type="project" value="TreeGrafter"/>
</dbReference>
<keyword evidence="1" id="KW-1133">Transmembrane helix</keyword>
<dbReference type="STRING" id="62062.ENSHHUP00000022721"/>
<accession>A0A4W5LA78</accession>
<proteinExistence type="predicted"/>
<name>A0A4W5LA78_9TELE</name>
<dbReference type="PANTHER" id="PTHR46399:SF10">
    <property type="entry name" value="RYANODINE RECEPTOR 1"/>
    <property type="match status" value="1"/>
</dbReference>
<keyword evidence="3" id="KW-1185">Reference proteome</keyword>
<dbReference type="GO" id="GO:0042383">
    <property type="term" value="C:sarcolemma"/>
    <property type="evidence" value="ECO:0007669"/>
    <property type="project" value="TreeGrafter"/>
</dbReference>
<dbReference type="GeneTree" id="ENSGT00940000155288"/>
<dbReference type="GO" id="GO:0034704">
    <property type="term" value="C:calcium channel complex"/>
    <property type="evidence" value="ECO:0007669"/>
    <property type="project" value="TreeGrafter"/>
</dbReference>
<evidence type="ECO:0000256" key="1">
    <source>
        <dbReference type="SAM" id="Phobius"/>
    </source>
</evidence>
<evidence type="ECO:0000313" key="2">
    <source>
        <dbReference type="Ensembl" id="ENSHHUP00000022721.1"/>
    </source>
</evidence>
<dbReference type="InterPro" id="IPR015925">
    <property type="entry name" value="Ryanodine_IP3_receptor"/>
</dbReference>
<dbReference type="GO" id="GO:0014808">
    <property type="term" value="P:release of sequestered calcium ion into cytosol by sarcoplasmic reticulum"/>
    <property type="evidence" value="ECO:0007669"/>
    <property type="project" value="TreeGrafter"/>
</dbReference>
<dbReference type="GO" id="GO:0005790">
    <property type="term" value="C:smooth endoplasmic reticulum"/>
    <property type="evidence" value="ECO:0007669"/>
    <property type="project" value="TreeGrafter"/>
</dbReference>
<reference evidence="3" key="1">
    <citation type="submission" date="2018-06" db="EMBL/GenBank/DDBJ databases">
        <title>Genome assembly of Danube salmon.</title>
        <authorList>
            <person name="Macqueen D.J."/>
            <person name="Gundappa M.K."/>
        </authorList>
    </citation>
    <scope>NUCLEOTIDE SEQUENCE [LARGE SCALE GENOMIC DNA]</scope>
</reference>
<dbReference type="AlphaFoldDB" id="A0A4W5LA78"/>
<protein>
    <submittedName>
        <fullName evidence="2">Uncharacterized protein</fullName>
    </submittedName>
</protein>
<dbReference type="Ensembl" id="ENSHHUT00000023582.1">
    <property type="protein sequence ID" value="ENSHHUP00000022721.1"/>
    <property type="gene ID" value="ENSHHUG00000014244.1"/>
</dbReference>
<evidence type="ECO:0000313" key="3">
    <source>
        <dbReference type="Proteomes" id="UP000314982"/>
    </source>
</evidence>
<reference evidence="2" key="3">
    <citation type="submission" date="2025-09" db="UniProtKB">
        <authorList>
            <consortium name="Ensembl"/>
        </authorList>
    </citation>
    <scope>IDENTIFICATION</scope>
</reference>
<reference evidence="2" key="2">
    <citation type="submission" date="2025-08" db="UniProtKB">
        <authorList>
            <consortium name="Ensembl"/>
        </authorList>
    </citation>
    <scope>IDENTIFICATION</scope>
</reference>
<dbReference type="GO" id="GO:0006941">
    <property type="term" value="P:striated muscle contraction"/>
    <property type="evidence" value="ECO:0007669"/>
    <property type="project" value="TreeGrafter"/>
</dbReference>
<keyword evidence="1" id="KW-0472">Membrane</keyword>
<organism evidence="2 3">
    <name type="scientific">Hucho hucho</name>
    <name type="common">huchen</name>
    <dbReference type="NCBI Taxonomy" id="62062"/>
    <lineage>
        <taxon>Eukaryota</taxon>
        <taxon>Metazoa</taxon>
        <taxon>Chordata</taxon>
        <taxon>Craniata</taxon>
        <taxon>Vertebrata</taxon>
        <taxon>Euteleostomi</taxon>
        <taxon>Actinopterygii</taxon>
        <taxon>Neopterygii</taxon>
        <taxon>Teleostei</taxon>
        <taxon>Protacanthopterygii</taxon>
        <taxon>Salmoniformes</taxon>
        <taxon>Salmonidae</taxon>
        <taxon>Salmoninae</taxon>
        <taxon>Hucho</taxon>
    </lineage>
</organism>
<feature type="transmembrane region" description="Helical" evidence="1">
    <location>
        <begin position="81"/>
        <end position="103"/>
    </location>
</feature>
<dbReference type="GO" id="GO:0033017">
    <property type="term" value="C:sarcoplasmic reticulum membrane"/>
    <property type="evidence" value="ECO:0007669"/>
    <property type="project" value="TreeGrafter"/>
</dbReference>
<dbReference type="GO" id="GO:0030018">
    <property type="term" value="C:Z disc"/>
    <property type="evidence" value="ECO:0007669"/>
    <property type="project" value="TreeGrafter"/>
</dbReference>
<dbReference type="Proteomes" id="UP000314982">
    <property type="component" value="Unassembled WGS sequence"/>
</dbReference>
<dbReference type="PANTHER" id="PTHR46399">
    <property type="entry name" value="B30.2/SPRY DOMAIN-CONTAINING PROTEIN"/>
    <property type="match status" value="1"/>
</dbReference>
<keyword evidence="1" id="KW-0812">Transmembrane</keyword>